<keyword evidence="5" id="KW-1185">Reference proteome</keyword>
<evidence type="ECO:0000256" key="2">
    <source>
        <dbReference type="ARBA" id="ARBA00022679"/>
    </source>
</evidence>
<keyword evidence="3" id="KW-0949">S-adenosyl-L-methionine</keyword>
<dbReference type="InterPro" id="IPR011990">
    <property type="entry name" value="TPR-like_helical_dom_sf"/>
</dbReference>
<dbReference type="GO" id="GO:0005634">
    <property type="term" value="C:nucleus"/>
    <property type="evidence" value="ECO:0007669"/>
    <property type="project" value="TreeGrafter"/>
</dbReference>
<dbReference type="GO" id="GO:0042826">
    <property type="term" value="F:histone deacetylase binding"/>
    <property type="evidence" value="ECO:0007669"/>
    <property type="project" value="TreeGrafter"/>
</dbReference>
<proteinExistence type="predicted"/>
<reference evidence="4 5" key="1">
    <citation type="journal article" date="2019" name="PLoS Biol.">
        <title>Sex chromosomes control vertical transmission of feminizing Wolbachia symbionts in an isopod.</title>
        <authorList>
            <person name="Becking T."/>
            <person name="Chebbi M.A."/>
            <person name="Giraud I."/>
            <person name="Moumen B."/>
            <person name="Laverre T."/>
            <person name="Caubet Y."/>
            <person name="Peccoud J."/>
            <person name="Gilbert C."/>
            <person name="Cordaux R."/>
        </authorList>
    </citation>
    <scope>NUCLEOTIDE SEQUENCE [LARGE SCALE GENOMIC DNA]</scope>
    <source>
        <strain evidence="4">ANa2</strain>
        <tissue evidence="4">Whole body excluding digestive tract and cuticle</tissue>
    </source>
</reference>
<gene>
    <name evidence="4" type="primary">SMYD4_2</name>
    <name evidence="4" type="ORF">Anas_05787</name>
</gene>
<dbReference type="AlphaFoldDB" id="A0A5N5TLL1"/>
<keyword evidence="1" id="KW-0489">Methyltransferase</keyword>
<dbReference type="EMBL" id="SEYY01000526">
    <property type="protein sequence ID" value="KAB7507063.1"/>
    <property type="molecule type" value="Genomic_DNA"/>
</dbReference>
<accession>A0A5N5TLL1</accession>
<dbReference type="OrthoDB" id="6343483at2759"/>
<dbReference type="SUPFAM" id="SSF48452">
    <property type="entry name" value="TPR-like"/>
    <property type="match status" value="1"/>
</dbReference>
<dbReference type="Gene3D" id="1.25.40.10">
    <property type="entry name" value="Tetratricopeptide repeat domain"/>
    <property type="match status" value="1"/>
</dbReference>
<dbReference type="GO" id="GO:0005737">
    <property type="term" value="C:cytoplasm"/>
    <property type="evidence" value="ECO:0007669"/>
    <property type="project" value="TreeGrafter"/>
</dbReference>
<comment type="caution">
    <text evidence="4">The sequence shown here is derived from an EMBL/GenBank/DDBJ whole genome shotgun (WGS) entry which is preliminary data.</text>
</comment>
<keyword evidence="2" id="KW-0808">Transferase</keyword>
<sequence length="248" mass="28828">MDNASLRKLCSDVTLQSQKEGFFNQWADQVENLLTNDFFIQFSKLKSDKERFLQTWNNEHLIPSNIGEDLSLCFANRSAALFHCKDYNHCLQDIDLALSHGYPNRLKYKILERRGQCLAKFGRIKESQRAFEEAISTVQESDLNEGKKETWIQETLKKMSLIQSCQETLENDNNTEDDVYKEKLYKGQSKIFPRASSSLILKYTEETGRYMAASEDIPAVNILVRERPFSSVLMQEKRGTFCENCFKK</sequence>
<dbReference type="PANTHER" id="PTHR46165">
    <property type="entry name" value="SET AND MYND DOMAIN-CONTAINING PROTEIN 4"/>
    <property type="match status" value="1"/>
</dbReference>
<organism evidence="4 5">
    <name type="scientific">Armadillidium nasatum</name>
    <dbReference type="NCBI Taxonomy" id="96803"/>
    <lineage>
        <taxon>Eukaryota</taxon>
        <taxon>Metazoa</taxon>
        <taxon>Ecdysozoa</taxon>
        <taxon>Arthropoda</taxon>
        <taxon>Crustacea</taxon>
        <taxon>Multicrustacea</taxon>
        <taxon>Malacostraca</taxon>
        <taxon>Eumalacostraca</taxon>
        <taxon>Peracarida</taxon>
        <taxon>Isopoda</taxon>
        <taxon>Oniscidea</taxon>
        <taxon>Crinocheta</taxon>
        <taxon>Armadillidiidae</taxon>
        <taxon>Armadillidium</taxon>
    </lineage>
</organism>
<dbReference type="GO" id="GO:0008168">
    <property type="term" value="F:methyltransferase activity"/>
    <property type="evidence" value="ECO:0007669"/>
    <property type="project" value="UniProtKB-KW"/>
</dbReference>
<dbReference type="Proteomes" id="UP000326759">
    <property type="component" value="Unassembled WGS sequence"/>
</dbReference>
<evidence type="ECO:0000313" key="5">
    <source>
        <dbReference type="Proteomes" id="UP000326759"/>
    </source>
</evidence>
<evidence type="ECO:0000313" key="4">
    <source>
        <dbReference type="EMBL" id="KAB7507063.1"/>
    </source>
</evidence>
<dbReference type="InterPro" id="IPR052097">
    <property type="entry name" value="SET-MYND_domain_protein"/>
</dbReference>
<evidence type="ECO:0000256" key="1">
    <source>
        <dbReference type="ARBA" id="ARBA00022603"/>
    </source>
</evidence>
<name>A0A5N5TLL1_9CRUS</name>
<dbReference type="PANTHER" id="PTHR46165:SF2">
    <property type="entry name" value="SET AND MYND DOMAIN-CONTAINING PROTEIN 4"/>
    <property type="match status" value="1"/>
</dbReference>
<protein>
    <submittedName>
        <fullName evidence="4">SET and MYND domain-containing protein 4</fullName>
    </submittedName>
</protein>
<dbReference type="GO" id="GO:0032259">
    <property type="term" value="P:methylation"/>
    <property type="evidence" value="ECO:0007669"/>
    <property type="project" value="UniProtKB-KW"/>
</dbReference>
<evidence type="ECO:0000256" key="3">
    <source>
        <dbReference type="ARBA" id="ARBA00022691"/>
    </source>
</evidence>